<dbReference type="EMBL" id="AGEG01000016">
    <property type="protein sequence ID" value="EHR36224.1"/>
    <property type="molecule type" value="Genomic_DNA"/>
</dbReference>
<dbReference type="HOGENOM" id="CLU_074062_2_0_9"/>
<dbReference type="InterPro" id="IPR024498">
    <property type="entry name" value="DUF2786"/>
</dbReference>
<reference evidence="3 4" key="1">
    <citation type="submission" date="2012-01" db="EMBL/GenBank/DDBJ databases">
        <title>The Genome Sequence of Facklamia languida CCUG 37842.</title>
        <authorList>
            <consortium name="The Broad Institute Genome Sequencing Platform"/>
            <person name="Earl A."/>
            <person name="Ward D."/>
            <person name="Feldgarden M."/>
            <person name="Gevers D."/>
            <person name="Huys G."/>
            <person name="Young S.K."/>
            <person name="Zeng Q."/>
            <person name="Gargeya S."/>
            <person name="Fitzgerald M."/>
            <person name="Haas B."/>
            <person name="Abouelleil A."/>
            <person name="Alvarado L."/>
            <person name="Arachchi H.M."/>
            <person name="Berlin A."/>
            <person name="Chapman S.B."/>
            <person name="Gearin G."/>
            <person name="Goldberg J."/>
            <person name="Griggs A."/>
            <person name="Gujja S."/>
            <person name="Hansen M."/>
            <person name="Heiman D."/>
            <person name="Howarth C."/>
            <person name="Larimer J."/>
            <person name="Lui A."/>
            <person name="MacDonald P.J.P."/>
            <person name="McCowen C."/>
            <person name="Montmayeur A."/>
            <person name="Murphy C."/>
            <person name="Neiman D."/>
            <person name="Pearson M."/>
            <person name="Priest M."/>
            <person name="Roberts A."/>
            <person name="Saif S."/>
            <person name="Shea T."/>
            <person name="Sisk P."/>
            <person name="Stolte C."/>
            <person name="Sykes S."/>
            <person name="Wortman J."/>
            <person name="Nusbaum C."/>
            <person name="Birren B."/>
        </authorList>
    </citation>
    <scope>NUCLEOTIDE SEQUENCE [LARGE SCALE GENOMIC DNA]</scope>
    <source>
        <strain evidence="3 4">CCUG 37842</strain>
    </source>
</reference>
<dbReference type="Proteomes" id="UP000006190">
    <property type="component" value="Unassembled WGS sequence"/>
</dbReference>
<name>H3NKU6_9LACT</name>
<dbReference type="Pfam" id="PF10979">
    <property type="entry name" value="DUF2786"/>
    <property type="match status" value="1"/>
</dbReference>
<dbReference type="OrthoDB" id="1808266at2"/>
<gene>
    <name evidence="3" type="ORF">HMPREF9708_01485</name>
</gene>
<feature type="domain" description="DUF2786" evidence="1">
    <location>
        <begin position="8"/>
        <end position="46"/>
    </location>
</feature>
<dbReference type="RefSeq" id="WP_006309718.1">
    <property type="nucleotide sequence ID" value="NZ_JH601133.1"/>
</dbReference>
<dbReference type="InterPro" id="IPR055592">
    <property type="entry name" value="DUF7168"/>
</dbReference>
<evidence type="ECO:0000313" key="4">
    <source>
        <dbReference type="Proteomes" id="UP000006190"/>
    </source>
</evidence>
<accession>H3NKU6</accession>
<protein>
    <submittedName>
        <fullName evidence="3">Uncharacterized protein</fullName>
    </submittedName>
</protein>
<sequence>MTQANQEILNKIKRLLSLAEDGGRDEESQTALLMAQKLMLKHKISQQELAKGPKQEIVLKSLSVYKRLYWWEKVLATIIADNFRCLFYIQSNRLPYQATIQRKIVLMGYPEDVELAYEMFYLAAQSMKYYAKRHLDQTPYKQTAQKRKSYYLGFLDGLKDKFDSQRQAMSQESAQYALMIQTPQAVQDRFNREITGSLAFDQPVMNQPDLAYQDGYQKGKDLDLATKRIDQPH</sequence>
<evidence type="ECO:0000259" key="2">
    <source>
        <dbReference type="Pfam" id="PF23771"/>
    </source>
</evidence>
<dbReference type="STRING" id="883113.HMPREF9708_01485"/>
<dbReference type="PATRIC" id="fig|883113.3.peg.1486"/>
<proteinExistence type="predicted"/>
<comment type="caution">
    <text evidence="3">The sequence shown here is derived from an EMBL/GenBank/DDBJ whole genome shotgun (WGS) entry which is preliminary data.</text>
</comment>
<evidence type="ECO:0000313" key="3">
    <source>
        <dbReference type="EMBL" id="EHR36224.1"/>
    </source>
</evidence>
<evidence type="ECO:0000259" key="1">
    <source>
        <dbReference type="Pfam" id="PF10979"/>
    </source>
</evidence>
<organism evidence="3 4">
    <name type="scientific">Facklamia languida CCUG 37842</name>
    <dbReference type="NCBI Taxonomy" id="883113"/>
    <lineage>
        <taxon>Bacteria</taxon>
        <taxon>Bacillati</taxon>
        <taxon>Bacillota</taxon>
        <taxon>Bacilli</taxon>
        <taxon>Lactobacillales</taxon>
        <taxon>Aerococcaceae</taxon>
        <taxon>Facklamia</taxon>
    </lineage>
</organism>
<dbReference type="Pfam" id="PF23771">
    <property type="entry name" value="DUF7168"/>
    <property type="match status" value="1"/>
</dbReference>
<dbReference type="eggNOG" id="COG1451">
    <property type="taxonomic scope" value="Bacteria"/>
</dbReference>
<keyword evidence="4" id="KW-1185">Reference proteome</keyword>
<feature type="domain" description="DUF7168" evidence="2">
    <location>
        <begin position="60"/>
        <end position="175"/>
    </location>
</feature>
<dbReference type="AlphaFoldDB" id="H3NKU6"/>